<dbReference type="Proteomes" id="UP000054477">
    <property type="component" value="Unassembled WGS sequence"/>
</dbReference>
<accession>A0A0C9WY08</accession>
<evidence type="ECO:0000256" key="1">
    <source>
        <dbReference type="SAM" id="MobiDB-lite"/>
    </source>
</evidence>
<name>A0A0C9WY08_9AGAR</name>
<feature type="region of interest" description="Disordered" evidence="1">
    <location>
        <begin position="42"/>
        <end position="61"/>
    </location>
</feature>
<gene>
    <name evidence="2" type="ORF">K443DRAFT_684218</name>
</gene>
<evidence type="ECO:0000313" key="3">
    <source>
        <dbReference type="Proteomes" id="UP000054477"/>
    </source>
</evidence>
<keyword evidence="3" id="KW-1185">Reference proteome</keyword>
<organism evidence="2 3">
    <name type="scientific">Laccaria amethystina LaAM-08-1</name>
    <dbReference type="NCBI Taxonomy" id="1095629"/>
    <lineage>
        <taxon>Eukaryota</taxon>
        <taxon>Fungi</taxon>
        <taxon>Dikarya</taxon>
        <taxon>Basidiomycota</taxon>
        <taxon>Agaricomycotina</taxon>
        <taxon>Agaricomycetes</taxon>
        <taxon>Agaricomycetidae</taxon>
        <taxon>Agaricales</taxon>
        <taxon>Agaricineae</taxon>
        <taxon>Hydnangiaceae</taxon>
        <taxon>Laccaria</taxon>
    </lineage>
</organism>
<evidence type="ECO:0000313" key="2">
    <source>
        <dbReference type="EMBL" id="KIJ93813.1"/>
    </source>
</evidence>
<protein>
    <submittedName>
        <fullName evidence="2">Uncharacterized protein</fullName>
    </submittedName>
</protein>
<reference evidence="2 3" key="1">
    <citation type="submission" date="2014-04" db="EMBL/GenBank/DDBJ databases">
        <authorList>
            <consortium name="DOE Joint Genome Institute"/>
            <person name="Kuo A."/>
            <person name="Kohler A."/>
            <person name="Nagy L.G."/>
            <person name="Floudas D."/>
            <person name="Copeland A."/>
            <person name="Barry K.W."/>
            <person name="Cichocki N."/>
            <person name="Veneault-Fourrey C."/>
            <person name="LaButti K."/>
            <person name="Lindquist E.A."/>
            <person name="Lipzen A."/>
            <person name="Lundell T."/>
            <person name="Morin E."/>
            <person name="Murat C."/>
            <person name="Sun H."/>
            <person name="Tunlid A."/>
            <person name="Henrissat B."/>
            <person name="Grigoriev I.V."/>
            <person name="Hibbett D.S."/>
            <person name="Martin F."/>
            <person name="Nordberg H.P."/>
            <person name="Cantor M.N."/>
            <person name="Hua S.X."/>
        </authorList>
    </citation>
    <scope>NUCLEOTIDE SEQUENCE [LARGE SCALE GENOMIC DNA]</scope>
    <source>
        <strain evidence="2 3">LaAM-08-1</strain>
    </source>
</reference>
<reference evidence="3" key="2">
    <citation type="submission" date="2015-01" db="EMBL/GenBank/DDBJ databases">
        <title>Evolutionary Origins and Diversification of the Mycorrhizal Mutualists.</title>
        <authorList>
            <consortium name="DOE Joint Genome Institute"/>
            <consortium name="Mycorrhizal Genomics Consortium"/>
            <person name="Kohler A."/>
            <person name="Kuo A."/>
            <person name="Nagy L.G."/>
            <person name="Floudas D."/>
            <person name="Copeland A."/>
            <person name="Barry K.W."/>
            <person name="Cichocki N."/>
            <person name="Veneault-Fourrey C."/>
            <person name="LaButti K."/>
            <person name="Lindquist E.A."/>
            <person name="Lipzen A."/>
            <person name="Lundell T."/>
            <person name="Morin E."/>
            <person name="Murat C."/>
            <person name="Riley R."/>
            <person name="Ohm R."/>
            <person name="Sun H."/>
            <person name="Tunlid A."/>
            <person name="Henrissat B."/>
            <person name="Grigoriev I.V."/>
            <person name="Hibbett D.S."/>
            <person name="Martin F."/>
        </authorList>
    </citation>
    <scope>NUCLEOTIDE SEQUENCE [LARGE SCALE GENOMIC DNA]</scope>
    <source>
        <strain evidence="3">LaAM-08-1</strain>
    </source>
</reference>
<dbReference type="EMBL" id="KN838823">
    <property type="protein sequence ID" value="KIJ93813.1"/>
    <property type="molecule type" value="Genomic_DNA"/>
</dbReference>
<dbReference type="AlphaFoldDB" id="A0A0C9WY08"/>
<sequence length="61" mass="6455">MCQCKRVCGKVGTVNAAVGHPILTCPCPPLNEPSDIRMSIQASKETPLDQVLPYTTPSSVA</sequence>
<dbReference type="HOGENOM" id="CLU_2922969_0_0_1"/>
<proteinExistence type="predicted"/>